<name>A0ABR2IJA3_9PEZI</name>
<feature type="region of interest" description="Disordered" evidence="1">
    <location>
        <begin position="1"/>
        <end position="66"/>
    </location>
</feature>
<gene>
    <name evidence="2" type="ORF">PGQ11_009572</name>
</gene>
<evidence type="ECO:0000313" key="2">
    <source>
        <dbReference type="EMBL" id="KAK8863337.1"/>
    </source>
</evidence>
<keyword evidence="3" id="KW-1185">Reference proteome</keyword>
<sequence>MQQNRAIDAAAPPAAAAAPVSKETKHVQFAKLPPPPHHAQPKKDKVRSPPQAPPPPPGLIAETTPPEEVWTKTYRCTLRHCELCHRMCHGITVWCIGDKRYAPCMRGPNRQPNGKEGEDIVEFDMAALREDCATF</sequence>
<organism evidence="2 3">
    <name type="scientific">Apiospora arundinis</name>
    <dbReference type="NCBI Taxonomy" id="335852"/>
    <lineage>
        <taxon>Eukaryota</taxon>
        <taxon>Fungi</taxon>
        <taxon>Dikarya</taxon>
        <taxon>Ascomycota</taxon>
        <taxon>Pezizomycotina</taxon>
        <taxon>Sordariomycetes</taxon>
        <taxon>Xylariomycetidae</taxon>
        <taxon>Amphisphaeriales</taxon>
        <taxon>Apiosporaceae</taxon>
        <taxon>Apiospora</taxon>
    </lineage>
</organism>
<dbReference type="EMBL" id="JAPCWZ010000005">
    <property type="protein sequence ID" value="KAK8863337.1"/>
    <property type="molecule type" value="Genomic_DNA"/>
</dbReference>
<evidence type="ECO:0000313" key="3">
    <source>
        <dbReference type="Proteomes" id="UP001390339"/>
    </source>
</evidence>
<proteinExistence type="predicted"/>
<comment type="caution">
    <text evidence="2">The sequence shown here is derived from an EMBL/GenBank/DDBJ whole genome shotgun (WGS) entry which is preliminary data.</text>
</comment>
<reference evidence="2 3" key="1">
    <citation type="journal article" date="2024" name="IMA Fungus">
        <title>Apiospora arundinis, a panoply of carbohydrate-active enzymes and secondary metabolites.</title>
        <authorList>
            <person name="Sorensen T."/>
            <person name="Petersen C."/>
            <person name="Muurmann A.T."/>
            <person name="Christiansen J.V."/>
            <person name="Brundto M.L."/>
            <person name="Overgaard C.K."/>
            <person name="Boysen A.T."/>
            <person name="Wollenberg R.D."/>
            <person name="Larsen T.O."/>
            <person name="Sorensen J.L."/>
            <person name="Nielsen K.L."/>
            <person name="Sondergaard T.E."/>
        </authorList>
    </citation>
    <scope>NUCLEOTIDE SEQUENCE [LARGE SCALE GENOMIC DNA]</scope>
    <source>
        <strain evidence="2 3">AAU 773</strain>
    </source>
</reference>
<accession>A0ABR2IJA3</accession>
<evidence type="ECO:0000256" key="1">
    <source>
        <dbReference type="SAM" id="MobiDB-lite"/>
    </source>
</evidence>
<dbReference type="Proteomes" id="UP001390339">
    <property type="component" value="Unassembled WGS sequence"/>
</dbReference>
<protein>
    <submittedName>
        <fullName evidence="2">Uncharacterized protein</fullName>
    </submittedName>
</protein>
<feature type="compositionally biased region" description="Low complexity" evidence="1">
    <location>
        <begin position="9"/>
        <end position="19"/>
    </location>
</feature>